<evidence type="ECO:0000313" key="1">
    <source>
        <dbReference type="EMBL" id="MBP1950120.1"/>
    </source>
</evidence>
<name>A0ABS4HGS5_9BACI</name>
<proteinExistence type="predicted"/>
<dbReference type="Proteomes" id="UP001519328">
    <property type="component" value="Unassembled WGS sequence"/>
</dbReference>
<accession>A0ABS4HGS5</accession>
<sequence>MPKRNDSQVIIAGMFLNKKYTAMLILSAWRTTDRNGG</sequence>
<organism evidence="1 2">
    <name type="scientific">Virgibacillus litoralis</name>
    <dbReference type="NCBI Taxonomy" id="578221"/>
    <lineage>
        <taxon>Bacteria</taxon>
        <taxon>Bacillati</taxon>
        <taxon>Bacillota</taxon>
        <taxon>Bacilli</taxon>
        <taxon>Bacillales</taxon>
        <taxon>Bacillaceae</taxon>
        <taxon>Virgibacillus</taxon>
    </lineage>
</organism>
<comment type="caution">
    <text evidence="1">The sequence shown here is derived from an EMBL/GenBank/DDBJ whole genome shotgun (WGS) entry which is preliminary data.</text>
</comment>
<evidence type="ECO:0000313" key="2">
    <source>
        <dbReference type="Proteomes" id="UP001519328"/>
    </source>
</evidence>
<reference evidence="1 2" key="1">
    <citation type="submission" date="2021-03" db="EMBL/GenBank/DDBJ databases">
        <title>Genomic Encyclopedia of Type Strains, Phase IV (KMG-IV): sequencing the most valuable type-strain genomes for metagenomic binning, comparative biology and taxonomic classification.</title>
        <authorList>
            <person name="Goeker M."/>
        </authorList>
    </citation>
    <scope>NUCLEOTIDE SEQUENCE [LARGE SCALE GENOMIC DNA]</scope>
    <source>
        <strain evidence="1 2">DSM 21085</strain>
    </source>
</reference>
<gene>
    <name evidence="1" type="ORF">J2Z82_003077</name>
</gene>
<keyword evidence="2" id="KW-1185">Reference proteome</keyword>
<protein>
    <submittedName>
        <fullName evidence="1">Uncharacterized protein</fullName>
    </submittedName>
</protein>
<dbReference type="EMBL" id="JAGGKK010000018">
    <property type="protein sequence ID" value="MBP1950120.1"/>
    <property type="molecule type" value="Genomic_DNA"/>
</dbReference>